<dbReference type="KEGG" id="clw:CLAC_11895"/>
<dbReference type="Proteomes" id="UP000058446">
    <property type="component" value="Chromosome"/>
</dbReference>
<dbReference type="EMBL" id="CP006841">
    <property type="protein sequence ID" value="ALA68728.1"/>
    <property type="molecule type" value="Genomic_DNA"/>
</dbReference>
<accession>A0A0K2H446</accession>
<reference evidence="1 2" key="1">
    <citation type="submission" date="2013-10" db="EMBL/GenBank/DDBJ databases">
        <title>Complete genome sequence of Corynebacterium lactis DSM 45799(T), isolated from raw cow milk.</title>
        <authorList>
            <person name="Ruckert C."/>
            <person name="Albersmeier A."/>
            <person name="Lipski A."/>
            <person name="Kalinowski J."/>
        </authorList>
    </citation>
    <scope>NUCLEOTIDE SEQUENCE [LARGE SCALE GENOMIC DNA]</scope>
    <source>
        <strain evidence="1 2">RW2-5</strain>
    </source>
</reference>
<sequence>MAHALTTSPYPGGTKTIKRLNAEMQLSSIEYVVSISFPFSKALEAHEQAVESIRPSAPRGDVRRRKLSEAVAVLNGSKK</sequence>
<dbReference type="STRING" id="1408189.CLAC_11895"/>
<protein>
    <submittedName>
        <fullName evidence="1">Uncharacterized protein</fullName>
    </submittedName>
</protein>
<name>A0A0K2H446_9CORY</name>
<dbReference type="PATRIC" id="fig|1408189.4.peg.2399"/>
<dbReference type="RefSeq" id="WP_053413060.1">
    <property type="nucleotide sequence ID" value="NZ_CP006841.1"/>
</dbReference>
<proteinExistence type="predicted"/>
<organism evidence="1 2">
    <name type="scientific">Corynebacterium lactis RW2-5</name>
    <dbReference type="NCBI Taxonomy" id="1408189"/>
    <lineage>
        <taxon>Bacteria</taxon>
        <taxon>Bacillati</taxon>
        <taxon>Actinomycetota</taxon>
        <taxon>Actinomycetes</taxon>
        <taxon>Mycobacteriales</taxon>
        <taxon>Corynebacteriaceae</taxon>
        <taxon>Corynebacterium</taxon>
    </lineage>
</organism>
<evidence type="ECO:0000313" key="1">
    <source>
        <dbReference type="EMBL" id="ALA68728.1"/>
    </source>
</evidence>
<evidence type="ECO:0000313" key="2">
    <source>
        <dbReference type="Proteomes" id="UP000058446"/>
    </source>
</evidence>
<dbReference type="AlphaFoldDB" id="A0A0K2H446"/>
<keyword evidence="2" id="KW-1185">Reference proteome</keyword>
<gene>
    <name evidence="1" type="ORF">CLAC_11895</name>
</gene>